<dbReference type="OrthoDB" id="6862397at2"/>
<reference evidence="1 2" key="1">
    <citation type="submission" date="2017-06" db="EMBL/GenBank/DDBJ databases">
        <authorList>
            <person name="Kim H.J."/>
            <person name="Triplett B.A."/>
        </authorList>
    </citation>
    <scope>NUCLEOTIDE SEQUENCE [LARGE SCALE GENOMIC DNA]</scope>
    <source>
        <strain evidence="1 2">MWH-VicM1</strain>
    </source>
</reference>
<evidence type="ECO:0008006" key="3">
    <source>
        <dbReference type="Google" id="ProtNLM"/>
    </source>
</evidence>
<accession>A0A212TF72</accession>
<organism evidence="1 2">
    <name type="scientific">Polynucleobacter victoriensis</name>
    <dbReference type="NCBI Taxonomy" id="2049319"/>
    <lineage>
        <taxon>Bacteria</taxon>
        <taxon>Pseudomonadati</taxon>
        <taxon>Pseudomonadota</taxon>
        <taxon>Betaproteobacteria</taxon>
        <taxon>Burkholderiales</taxon>
        <taxon>Burkholderiaceae</taxon>
        <taxon>Polynucleobacter</taxon>
    </lineage>
</organism>
<dbReference type="InterPro" id="IPR021312">
    <property type="entry name" value="DUF2889"/>
</dbReference>
<name>A0A212TF72_9BURK</name>
<dbReference type="RefSeq" id="WP_088813013.1">
    <property type="nucleotide sequence ID" value="NZ_FYEX01000001.1"/>
</dbReference>
<evidence type="ECO:0000313" key="1">
    <source>
        <dbReference type="EMBL" id="SNC64672.1"/>
    </source>
</evidence>
<dbReference type="Proteomes" id="UP000197215">
    <property type="component" value="Unassembled WGS sequence"/>
</dbReference>
<keyword evidence="2" id="KW-1185">Reference proteome</keyword>
<dbReference type="Pfam" id="PF11136">
    <property type="entry name" value="DUF2889"/>
    <property type="match status" value="1"/>
</dbReference>
<evidence type="ECO:0000313" key="2">
    <source>
        <dbReference type="Proteomes" id="UP000197215"/>
    </source>
</evidence>
<gene>
    <name evidence="1" type="ORF">SAMN06295916_1140</name>
</gene>
<dbReference type="EMBL" id="FYEX01000001">
    <property type="protein sequence ID" value="SNC64672.1"/>
    <property type="molecule type" value="Genomic_DNA"/>
</dbReference>
<sequence length="189" mass="20774">MSSCPVARQLIHTREIKTQVYRREDGLWDIEASLIDTKAKDFPLASGVKLAGEPIHHMILSLVIDDQFNVLAASARAQSVPYAGYCAKIEPNYQMLVGLNLLNGFRGAVKEKFAGILGCSHMTELSTILPTAAIQAFAGEVIKVADHGTGEMPFQLNRCHALRTDGDAVKKYHPTWFGMPLTPKDIPKK</sequence>
<proteinExistence type="predicted"/>
<protein>
    <recommendedName>
        <fullName evidence="3">DUF2889 domain-containing protein</fullName>
    </recommendedName>
</protein>
<dbReference type="AlphaFoldDB" id="A0A212TF72"/>